<organism evidence="2 3">
    <name type="scientific">Ornithinibacillus halophilus</name>
    <dbReference type="NCBI Taxonomy" id="930117"/>
    <lineage>
        <taxon>Bacteria</taxon>
        <taxon>Bacillati</taxon>
        <taxon>Bacillota</taxon>
        <taxon>Bacilli</taxon>
        <taxon>Bacillales</taxon>
        <taxon>Bacillaceae</taxon>
        <taxon>Ornithinibacillus</taxon>
    </lineage>
</organism>
<dbReference type="Proteomes" id="UP000183988">
    <property type="component" value="Unassembled WGS sequence"/>
</dbReference>
<reference evidence="2 3" key="1">
    <citation type="submission" date="2016-11" db="EMBL/GenBank/DDBJ databases">
        <authorList>
            <person name="Jaros S."/>
            <person name="Januszkiewicz K."/>
            <person name="Wedrychowicz H."/>
        </authorList>
    </citation>
    <scope>NUCLEOTIDE SEQUENCE [LARGE SCALE GENOMIC DNA]</scope>
    <source>
        <strain evidence="2 3">IBRC-M 10683</strain>
    </source>
</reference>
<protein>
    <submittedName>
        <fullName evidence="2">Uncharacterized protein</fullName>
    </submittedName>
</protein>
<evidence type="ECO:0000313" key="3">
    <source>
        <dbReference type="Proteomes" id="UP000183988"/>
    </source>
</evidence>
<dbReference type="OrthoDB" id="2388670at2"/>
<gene>
    <name evidence="2" type="ORF">SAMN05216225_10087</name>
</gene>
<accession>A0A1M5FB80</accession>
<dbReference type="STRING" id="930117.SAMN05216225_10087"/>
<evidence type="ECO:0000313" key="2">
    <source>
        <dbReference type="EMBL" id="SHF88794.1"/>
    </source>
</evidence>
<sequence>MRQIFVGILLYAILVLPPIRLYLESIMVTHMLVQLPLLIFTGWLISKYIVGKYRSFFSKWNTYGVPGIIFVAIVTTYWMIPRTLDEALTMNIMEIFKFISLPIVGLLIRDSWKKLEGIGKSFIYLNYLSMFGLMAWLYIDSPIQICNNYLETEQKILGWGMLVITACMIFYFIQYVFTDHTEEDFC</sequence>
<feature type="transmembrane region" description="Helical" evidence="1">
    <location>
        <begin position="31"/>
        <end position="50"/>
    </location>
</feature>
<keyword evidence="1" id="KW-0472">Membrane</keyword>
<feature type="transmembrane region" description="Helical" evidence="1">
    <location>
        <begin position="159"/>
        <end position="177"/>
    </location>
</feature>
<keyword evidence="3" id="KW-1185">Reference proteome</keyword>
<keyword evidence="1" id="KW-0812">Transmembrane</keyword>
<dbReference type="RefSeq" id="WP_072888851.1">
    <property type="nucleotide sequence ID" value="NZ_FQVW01000008.1"/>
</dbReference>
<dbReference type="EMBL" id="FQVW01000008">
    <property type="protein sequence ID" value="SHF88794.1"/>
    <property type="molecule type" value="Genomic_DNA"/>
</dbReference>
<evidence type="ECO:0000256" key="1">
    <source>
        <dbReference type="SAM" id="Phobius"/>
    </source>
</evidence>
<keyword evidence="1" id="KW-1133">Transmembrane helix</keyword>
<proteinExistence type="predicted"/>
<feature type="transmembrane region" description="Helical" evidence="1">
    <location>
        <begin position="62"/>
        <end position="80"/>
    </location>
</feature>
<feature type="transmembrane region" description="Helical" evidence="1">
    <location>
        <begin position="121"/>
        <end position="139"/>
    </location>
</feature>
<name>A0A1M5FB80_9BACI</name>
<dbReference type="AlphaFoldDB" id="A0A1M5FB80"/>